<keyword evidence="2" id="KW-0813">Transport</keyword>
<organism evidence="7 8">
    <name type="scientific">Rhizobium leguminosarum</name>
    <dbReference type="NCBI Taxonomy" id="384"/>
    <lineage>
        <taxon>Bacteria</taxon>
        <taxon>Pseudomonadati</taxon>
        <taxon>Pseudomonadota</taxon>
        <taxon>Alphaproteobacteria</taxon>
        <taxon>Hyphomicrobiales</taxon>
        <taxon>Rhizobiaceae</taxon>
        <taxon>Rhizobium/Agrobacterium group</taxon>
        <taxon>Rhizobium</taxon>
    </lineage>
</organism>
<dbReference type="AlphaFoldDB" id="A0AAE2MQE0"/>
<accession>A0AAE2MQE0</accession>
<evidence type="ECO:0000313" key="8">
    <source>
        <dbReference type="Proteomes" id="UP000538507"/>
    </source>
</evidence>
<dbReference type="RefSeq" id="WP_085739459.1">
    <property type="nucleotide sequence ID" value="NZ_JACHAZ010000006.1"/>
</dbReference>
<dbReference type="GO" id="GO:0006865">
    <property type="term" value="P:amino acid transport"/>
    <property type="evidence" value="ECO:0007669"/>
    <property type="project" value="UniProtKB-KW"/>
</dbReference>
<evidence type="ECO:0000256" key="5">
    <source>
        <dbReference type="SAM" id="SignalP"/>
    </source>
</evidence>
<comment type="similarity">
    <text evidence="1">Belongs to the leucine-binding protein family.</text>
</comment>
<dbReference type="SUPFAM" id="SSF53822">
    <property type="entry name" value="Periplasmic binding protein-like I"/>
    <property type="match status" value="1"/>
</dbReference>
<feature type="signal peptide" evidence="5">
    <location>
        <begin position="1"/>
        <end position="28"/>
    </location>
</feature>
<keyword evidence="3 5" id="KW-0732">Signal</keyword>
<name>A0AAE2MQE0_RHILE</name>
<sequence>MSNFTKRSVLRTMLLGLGLATIAQPIWAQDNPIKVGTSMALSGPLAGGGRQSRLALQMWVEDINSRGGLLGRKVELITYDDQGSPAQSPGIFSKLIDLDQVDLLIAPYGTVPAAAVMPMMKERQRLLIGQIGFQINSKTHHDMWFNNSPWSDADSWVGGYFKLGQKVGVKKVAFLAADQEFSQNILAGAKTLATKSGFETVYEQTYPPTTVDFSAMIRAIRAAAPDMVFVASYPADSTAIIRAVGEIGIGSSVKLFGGGMVGLQYEAVMNTLGSQLNGIVNYHTYVPEKTMAFPGVREFLDRYTERAKAENVDTLGFYVAPFSYAAGQILEQAVKATGSVDSVELAKYLRSNEVQTIVGPIRWSADGEWAEPRVVMIQFRTIKDGDAEQFRQEGKQVVVDPDRFRTGDLISPLSEAQRN</sequence>
<dbReference type="Proteomes" id="UP000538507">
    <property type="component" value="Unassembled WGS sequence"/>
</dbReference>
<evidence type="ECO:0000256" key="4">
    <source>
        <dbReference type="ARBA" id="ARBA00022970"/>
    </source>
</evidence>
<dbReference type="PRINTS" id="PR00337">
    <property type="entry name" value="LEUILEVALBP"/>
</dbReference>
<evidence type="ECO:0000259" key="6">
    <source>
        <dbReference type="Pfam" id="PF13458"/>
    </source>
</evidence>
<reference evidence="7 8" key="1">
    <citation type="submission" date="2020-08" db="EMBL/GenBank/DDBJ databases">
        <title>Genomic Encyclopedia of Type Strains, Phase IV (KMG-V): Genome sequencing to study the core and pangenomes of soil and plant-associated prokaryotes.</title>
        <authorList>
            <person name="Whitman W."/>
        </authorList>
    </citation>
    <scope>NUCLEOTIDE SEQUENCE [LARGE SCALE GENOMIC DNA]</scope>
    <source>
        <strain evidence="7 8">SEMIA 415</strain>
    </source>
</reference>
<dbReference type="InterPro" id="IPR028081">
    <property type="entry name" value="Leu-bd"/>
</dbReference>
<dbReference type="Gene3D" id="3.40.50.2300">
    <property type="match status" value="2"/>
</dbReference>
<feature type="domain" description="Leucine-binding protein" evidence="6">
    <location>
        <begin position="32"/>
        <end position="368"/>
    </location>
</feature>
<gene>
    <name evidence="7" type="ORF">GGE16_005945</name>
</gene>
<dbReference type="PANTHER" id="PTHR30483">
    <property type="entry name" value="LEUCINE-SPECIFIC-BINDING PROTEIN"/>
    <property type="match status" value="1"/>
</dbReference>
<dbReference type="PANTHER" id="PTHR30483:SF6">
    <property type="entry name" value="PERIPLASMIC BINDING PROTEIN OF ABC TRANSPORTER FOR NATURAL AMINO ACIDS"/>
    <property type="match status" value="1"/>
</dbReference>
<comment type="caution">
    <text evidence="7">The sequence shown here is derived from an EMBL/GenBank/DDBJ whole genome shotgun (WGS) entry which is preliminary data.</text>
</comment>
<feature type="chain" id="PRO_5042285492" evidence="5">
    <location>
        <begin position="29"/>
        <end position="419"/>
    </location>
</feature>
<dbReference type="InterPro" id="IPR051010">
    <property type="entry name" value="BCAA_transport"/>
</dbReference>
<evidence type="ECO:0000313" key="7">
    <source>
        <dbReference type="EMBL" id="MBB4293851.1"/>
    </source>
</evidence>
<dbReference type="EMBL" id="JACIGO010000011">
    <property type="protein sequence ID" value="MBB4293851.1"/>
    <property type="molecule type" value="Genomic_DNA"/>
</dbReference>
<dbReference type="CDD" id="cd06338">
    <property type="entry name" value="PBP1_ABC_ligand_binding-like"/>
    <property type="match status" value="1"/>
</dbReference>
<protein>
    <submittedName>
        <fullName evidence="7">Branched-chain amino acid transport system substrate-binding protein</fullName>
    </submittedName>
</protein>
<dbReference type="InterPro" id="IPR028082">
    <property type="entry name" value="Peripla_BP_I"/>
</dbReference>
<proteinExistence type="inferred from homology"/>
<evidence type="ECO:0000256" key="2">
    <source>
        <dbReference type="ARBA" id="ARBA00022448"/>
    </source>
</evidence>
<dbReference type="InterPro" id="IPR000709">
    <property type="entry name" value="Leu_Ile_Val-bd"/>
</dbReference>
<dbReference type="Pfam" id="PF13458">
    <property type="entry name" value="Peripla_BP_6"/>
    <property type="match status" value="1"/>
</dbReference>
<keyword evidence="4" id="KW-0029">Amino-acid transport</keyword>
<evidence type="ECO:0000256" key="1">
    <source>
        <dbReference type="ARBA" id="ARBA00010062"/>
    </source>
</evidence>
<evidence type="ECO:0000256" key="3">
    <source>
        <dbReference type="ARBA" id="ARBA00022729"/>
    </source>
</evidence>